<dbReference type="Proteomes" id="UP001528823">
    <property type="component" value="Unassembled WGS sequence"/>
</dbReference>
<proteinExistence type="predicted"/>
<dbReference type="RefSeq" id="WP_274691100.1">
    <property type="nucleotide sequence ID" value="NZ_JAPMOU010000043.1"/>
</dbReference>
<reference evidence="1 2" key="1">
    <citation type="submission" date="2022-11" db="EMBL/GenBank/DDBJ databases">
        <title>Spartinivicinus poritis sp. nov., isolated from scleractinian coral Porites lutea.</title>
        <authorList>
            <person name="Zhang G."/>
            <person name="Cai L."/>
            <person name="Wei Q."/>
        </authorList>
    </citation>
    <scope>NUCLEOTIDE SEQUENCE [LARGE SCALE GENOMIC DNA]</scope>
    <source>
        <strain evidence="1 2">A2-2</strain>
    </source>
</reference>
<keyword evidence="2" id="KW-1185">Reference proteome</keyword>
<name>A0ABT5UFM8_9GAMM</name>
<accession>A0ABT5UFM8</accession>
<organism evidence="1 2">
    <name type="scientific">Spartinivicinus poritis</name>
    <dbReference type="NCBI Taxonomy" id="2994640"/>
    <lineage>
        <taxon>Bacteria</taxon>
        <taxon>Pseudomonadati</taxon>
        <taxon>Pseudomonadota</taxon>
        <taxon>Gammaproteobacteria</taxon>
        <taxon>Oceanospirillales</taxon>
        <taxon>Zooshikellaceae</taxon>
        <taxon>Spartinivicinus</taxon>
    </lineage>
</organism>
<dbReference type="EMBL" id="JAPMOU010000043">
    <property type="protein sequence ID" value="MDE1464791.1"/>
    <property type="molecule type" value="Genomic_DNA"/>
</dbReference>
<protein>
    <submittedName>
        <fullName evidence="1">Uncharacterized protein</fullName>
    </submittedName>
</protein>
<evidence type="ECO:0000313" key="1">
    <source>
        <dbReference type="EMBL" id="MDE1464791.1"/>
    </source>
</evidence>
<gene>
    <name evidence="1" type="ORF">ORQ98_22785</name>
</gene>
<sequence length="187" mass="20853">MQSTTNDDLTYVHQQMVNAIQQAIPEIHHVAAYNPLVDKKVKTPGVLLEVVGMELDTPISGGRTAVKVEFAAHCILSVATQQVELEVRNFAVKVMQVINKNRWGLGALAQQPTALSAFPGSFKPDVKGFKTEEKGYESWVISWEQVFHLGDIWQGVEFTPDEILIKGTHHIESPFTEFEPRITNDGL</sequence>
<evidence type="ECO:0000313" key="2">
    <source>
        <dbReference type="Proteomes" id="UP001528823"/>
    </source>
</evidence>
<comment type="caution">
    <text evidence="1">The sequence shown here is derived from an EMBL/GenBank/DDBJ whole genome shotgun (WGS) entry which is preliminary data.</text>
</comment>